<keyword evidence="1" id="KW-0472">Membrane</keyword>
<proteinExistence type="predicted"/>
<organism evidence="2">
    <name type="scientific">Siphoviridae sp. ct3gT1</name>
    <dbReference type="NCBI Taxonomy" id="2825323"/>
    <lineage>
        <taxon>Viruses</taxon>
        <taxon>Duplodnaviria</taxon>
        <taxon>Heunggongvirae</taxon>
        <taxon>Uroviricota</taxon>
        <taxon>Caudoviricetes</taxon>
    </lineage>
</organism>
<accession>A0A8S5UJK2</accession>
<sequence length="31" mass="3523">MLALVEIFSISSMTFRILSLISLLIHFLLSN</sequence>
<reference evidence="2" key="1">
    <citation type="journal article" date="2021" name="Proc. Natl. Acad. Sci. U.S.A.">
        <title>A Catalog of Tens of Thousands of Viruses from Human Metagenomes Reveals Hidden Associations with Chronic Diseases.</title>
        <authorList>
            <person name="Tisza M.J."/>
            <person name="Buck C.B."/>
        </authorList>
    </citation>
    <scope>NUCLEOTIDE SEQUENCE</scope>
    <source>
        <strain evidence="2">Ct3gT1</strain>
    </source>
</reference>
<evidence type="ECO:0000313" key="2">
    <source>
        <dbReference type="EMBL" id="DAF94578.1"/>
    </source>
</evidence>
<keyword evidence="1" id="KW-1133">Transmembrane helix</keyword>
<evidence type="ECO:0000256" key="1">
    <source>
        <dbReference type="SAM" id="Phobius"/>
    </source>
</evidence>
<feature type="transmembrane region" description="Helical" evidence="1">
    <location>
        <begin position="7"/>
        <end position="29"/>
    </location>
</feature>
<keyword evidence="1" id="KW-0812">Transmembrane</keyword>
<name>A0A8S5UJK2_9CAUD</name>
<dbReference type="EMBL" id="BK016094">
    <property type="protein sequence ID" value="DAF94578.1"/>
    <property type="molecule type" value="Genomic_DNA"/>
</dbReference>
<protein>
    <submittedName>
        <fullName evidence="2">Uncharacterized protein</fullName>
    </submittedName>
</protein>